<comment type="caution">
    <text evidence="4">The sequence shown here is derived from an EMBL/GenBank/DDBJ whole genome shotgun (WGS) entry which is preliminary data.</text>
</comment>
<accession>A0AAV8VEX4</accession>
<comment type="cofactor">
    <cofactor evidence="1">
        <name>a divalent metal cation</name>
        <dbReference type="ChEBI" id="CHEBI:60240"/>
    </cofactor>
</comment>
<dbReference type="GO" id="GO:0046872">
    <property type="term" value="F:metal ion binding"/>
    <property type="evidence" value="ECO:0007669"/>
    <property type="project" value="UniProtKB-KW"/>
</dbReference>
<dbReference type="Pfam" id="PF13359">
    <property type="entry name" value="DDE_Tnp_4"/>
    <property type="match status" value="1"/>
</dbReference>
<evidence type="ECO:0000313" key="5">
    <source>
        <dbReference type="Proteomes" id="UP001159042"/>
    </source>
</evidence>
<protein>
    <recommendedName>
        <fullName evidence="3">DDE Tnp4 domain-containing protein</fullName>
    </recommendedName>
</protein>
<name>A0AAV8VEX4_9CUCU</name>
<proteinExistence type="predicted"/>
<dbReference type="AlphaFoldDB" id="A0AAV8VEX4"/>
<feature type="domain" description="DDE Tnp4" evidence="3">
    <location>
        <begin position="19"/>
        <end position="82"/>
    </location>
</feature>
<dbReference type="EMBL" id="JANEYG010000114">
    <property type="protein sequence ID" value="KAJ8912730.1"/>
    <property type="molecule type" value="Genomic_DNA"/>
</dbReference>
<keyword evidence="2" id="KW-0479">Metal-binding</keyword>
<organism evidence="4 5">
    <name type="scientific">Exocentrus adspersus</name>
    <dbReference type="NCBI Taxonomy" id="1586481"/>
    <lineage>
        <taxon>Eukaryota</taxon>
        <taxon>Metazoa</taxon>
        <taxon>Ecdysozoa</taxon>
        <taxon>Arthropoda</taxon>
        <taxon>Hexapoda</taxon>
        <taxon>Insecta</taxon>
        <taxon>Pterygota</taxon>
        <taxon>Neoptera</taxon>
        <taxon>Endopterygota</taxon>
        <taxon>Coleoptera</taxon>
        <taxon>Polyphaga</taxon>
        <taxon>Cucujiformia</taxon>
        <taxon>Chrysomeloidea</taxon>
        <taxon>Cerambycidae</taxon>
        <taxon>Lamiinae</taxon>
        <taxon>Acanthocinini</taxon>
        <taxon>Exocentrus</taxon>
    </lineage>
</organism>
<evidence type="ECO:0000259" key="3">
    <source>
        <dbReference type="Pfam" id="PF13359"/>
    </source>
</evidence>
<evidence type="ECO:0000256" key="1">
    <source>
        <dbReference type="ARBA" id="ARBA00001968"/>
    </source>
</evidence>
<keyword evidence="5" id="KW-1185">Reference proteome</keyword>
<evidence type="ECO:0000256" key="2">
    <source>
        <dbReference type="ARBA" id="ARBA00022723"/>
    </source>
</evidence>
<reference evidence="4 5" key="1">
    <citation type="journal article" date="2023" name="Insect Mol. Biol.">
        <title>Genome sequencing provides insights into the evolution of gene families encoding plant cell wall-degrading enzymes in longhorned beetles.</title>
        <authorList>
            <person name="Shin N.R."/>
            <person name="Okamura Y."/>
            <person name="Kirsch R."/>
            <person name="Pauchet Y."/>
        </authorList>
    </citation>
    <scope>NUCLEOTIDE SEQUENCE [LARGE SCALE GENOMIC DNA]</scope>
    <source>
        <strain evidence="4">EAD_L_NR</strain>
    </source>
</reference>
<sequence length="98" mass="11033">MEYKYPSQGFKILLSTIIYFSGDSGYSLLPWVLTPIEGAAPGTPENAFNIAHVRTRNVIERCSGVLKGRFRCLLSHRVLNYSPRYESRTDSNSLCCPT</sequence>
<dbReference type="Proteomes" id="UP001159042">
    <property type="component" value="Unassembled WGS sequence"/>
</dbReference>
<dbReference type="InterPro" id="IPR027806">
    <property type="entry name" value="HARBI1_dom"/>
</dbReference>
<evidence type="ECO:0000313" key="4">
    <source>
        <dbReference type="EMBL" id="KAJ8912730.1"/>
    </source>
</evidence>
<gene>
    <name evidence="4" type="ORF">NQ315_012286</name>
</gene>